<feature type="region of interest" description="Disordered" evidence="1">
    <location>
        <begin position="1"/>
        <end position="29"/>
    </location>
</feature>
<dbReference type="AlphaFoldDB" id="A0ABD1W033"/>
<sequence length="146" mass="17134">MKGPAKRKKEKFGSSSNRRRQMEEHVDDSGIQRFQGIEEENIYNKWLMKKNLWVEREIILTDFPYSEMEPGANHKYITLVRRKWIKFNPTVIDNYYGLTAEDIEHVPTELDMALVGSYLVIRAGSSFEFYSANAASYVAHDRPYAY</sequence>
<reference evidence="3" key="1">
    <citation type="submission" date="2024-07" db="EMBL/GenBank/DDBJ databases">
        <title>Two chromosome-level genome assemblies of Korean endemic species Abeliophyllum distichum and Forsythia ovata (Oleaceae).</title>
        <authorList>
            <person name="Jang H."/>
        </authorList>
    </citation>
    <scope>NUCLEOTIDE SEQUENCE [LARGE SCALE GENOMIC DNA]</scope>
</reference>
<feature type="compositionally biased region" description="Basic residues" evidence="1">
    <location>
        <begin position="1"/>
        <end position="10"/>
    </location>
</feature>
<accession>A0ABD1W033</accession>
<feature type="compositionally biased region" description="Basic and acidic residues" evidence="1">
    <location>
        <begin position="20"/>
        <end position="29"/>
    </location>
</feature>
<evidence type="ECO:0000313" key="2">
    <source>
        <dbReference type="EMBL" id="KAL2543013.1"/>
    </source>
</evidence>
<protein>
    <submittedName>
        <fullName evidence="2">Uncharacterized protein</fullName>
    </submittedName>
</protein>
<name>A0ABD1W033_9LAMI</name>
<organism evidence="2 3">
    <name type="scientific">Abeliophyllum distichum</name>
    <dbReference type="NCBI Taxonomy" id="126358"/>
    <lineage>
        <taxon>Eukaryota</taxon>
        <taxon>Viridiplantae</taxon>
        <taxon>Streptophyta</taxon>
        <taxon>Embryophyta</taxon>
        <taxon>Tracheophyta</taxon>
        <taxon>Spermatophyta</taxon>
        <taxon>Magnoliopsida</taxon>
        <taxon>eudicotyledons</taxon>
        <taxon>Gunneridae</taxon>
        <taxon>Pentapetalae</taxon>
        <taxon>asterids</taxon>
        <taxon>lamiids</taxon>
        <taxon>Lamiales</taxon>
        <taxon>Oleaceae</taxon>
        <taxon>Forsythieae</taxon>
        <taxon>Abeliophyllum</taxon>
    </lineage>
</organism>
<dbReference type="EMBL" id="JBFOLK010000001">
    <property type="protein sequence ID" value="KAL2543013.1"/>
    <property type="molecule type" value="Genomic_DNA"/>
</dbReference>
<comment type="caution">
    <text evidence="2">The sequence shown here is derived from an EMBL/GenBank/DDBJ whole genome shotgun (WGS) entry which is preliminary data.</text>
</comment>
<proteinExistence type="predicted"/>
<dbReference type="Proteomes" id="UP001604336">
    <property type="component" value="Unassembled WGS sequence"/>
</dbReference>
<keyword evidence="3" id="KW-1185">Reference proteome</keyword>
<evidence type="ECO:0000313" key="3">
    <source>
        <dbReference type="Proteomes" id="UP001604336"/>
    </source>
</evidence>
<gene>
    <name evidence="2" type="ORF">Adt_03991</name>
</gene>
<evidence type="ECO:0000256" key="1">
    <source>
        <dbReference type="SAM" id="MobiDB-lite"/>
    </source>
</evidence>